<keyword evidence="2" id="KW-1185">Reference proteome</keyword>
<evidence type="ECO:0000313" key="2">
    <source>
        <dbReference type="Proteomes" id="UP000784294"/>
    </source>
</evidence>
<comment type="caution">
    <text evidence="1">The sequence shown here is derived from an EMBL/GenBank/DDBJ whole genome shotgun (WGS) entry which is preliminary data.</text>
</comment>
<accession>A0A3S5B771</accession>
<organism evidence="1 2">
    <name type="scientific">Protopolystoma xenopodis</name>
    <dbReference type="NCBI Taxonomy" id="117903"/>
    <lineage>
        <taxon>Eukaryota</taxon>
        <taxon>Metazoa</taxon>
        <taxon>Spiralia</taxon>
        <taxon>Lophotrochozoa</taxon>
        <taxon>Platyhelminthes</taxon>
        <taxon>Monogenea</taxon>
        <taxon>Polyopisthocotylea</taxon>
        <taxon>Polystomatidea</taxon>
        <taxon>Polystomatidae</taxon>
        <taxon>Protopolystoma</taxon>
    </lineage>
</organism>
<sequence>MSSHWLHDEGLSGLSQRFGSTNWSSSLDLSLGHRLDYVFSDGDDDASSSLSKPSNPCPSTVAHSAIYFFTVAEANISPSV</sequence>
<reference evidence="1" key="1">
    <citation type="submission" date="2018-11" db="EMBL/GenBank/DDBJ databases">
        <authorList>
            <consortium name="Pathogen Informatics"/>
        </authorList>
    </citation>
    <scope>NUCLEOTIDE SEQUENCE</scope>
</reference>
<proteinExistence type="predicted"/>
<dbReference type="Proteomes" id="UP000784294">
    <property type="component" value="Unassembled WGS sequence"/>
</dbReference>
<protein>
    <submittedName>
        <fullName evidence="1">Uncharacterized protein</fullName>
    </submittedName>
</protein>
<name>A0A3S5B771_9PLAT</name>
<gene>
    <name evidence="1" type="ORF">PXEA_LOCUS8464</name>
</gene>
<dbReference type="AlphaFoldDB" id="A0A3S5B771"/>
<dbReference type="EMBL" id="CAAALY010023161">
    <property type="protein sequence ID" value="VEL15024.1"/>
    <property type="molecule type" value="Genomic_DNA"/>
</dbReference>
<evidence type="ECO:0000313" key="1">
    <source>
        <dbReference type="EMBL" id="VEL15024.1"/>
    </source>
</evidence>